<dbReference type="AlphaFoldDB" id="A0A9J6ESZ3"/>
<reference evidence="2" key="1">
    <citation type="journal article" date="2020" name="Cell">
        <title>Large-Scale Comparative Analyses of Tick Genomes Elucidate Their Genetic Diversity and Vector Capacities.</title>
        <authorList>
            <consortium name="Tick Genome and Microbiome Consortium (TIGMIC)"/>
            <person name="Jia N."/>
            <person name="Wang J."/>
            <person name="Shi W."/>
            <person name="Du L."/>
            <person name="Sun Y."/>
            <person name="Zhan W."/>
            <person name="Jiang J.F."/>
            <person name="Wang Q."/>
            <person name="Zhang B."/>
            <person name="Ji P."/>
            <person name="Bell-Sakyi L."/>
            <person name="Cui X.M."/>
            <person name="Yuan T.T."/>
            <person name="Jiang B.G."/>
            <person name="Yang W.F."/>
            <person name="Lam T.T."/>
            <person name="Chang Q.C."/>
            <person name="Ding S.J."/>
            <person name="Wang X.J."/>
            <person name="Zhu J.G."/>
            <person name="Ruan X.D."/>
            <person name="Zhao L."/>
            <person name="Wei J.T."/>
            <person name="Ye R.Z."/>
            <person name="Que T.C."/>
            <person name="Du C.H."/>
            <person name="Zhou Y.H."/>
            <person name="Cheng J.X."/>
            <person name="Dai P.F."/>
            <person name="Guo W.B."/>
            <person name="Han X.H."/>
            <person name="Huang E.J."/>
            <person name="Li L.F."/>
            <person name="Wei W."/>
            <person name="Gao Y.C."/>
            <person name="Liu J.Z."/>
            <person name="Shao H.Z."/>
            <person name="Wang X."/>
            <person name="Wang C.C."/>
            <person name="Yang T.C."/>
            <person name="Huo Q.B."/>
            <person name="Li W."/>
            <person name="Chen H.Y."/>
            <person name="Chen S.E."/>
            <person name="Zhou L.G."/>
            <person name="Ni X.B."/>
            <person name="Tian J.H."/>
            <person name="Sheng Y."/>
            <person name="Liu T."/>
            <person name="Pan Y.S."/>
            <person name="Xia L.Y."/>
            <person name="Li J."/>
            <person name="Zhao F."/>
            <person name="Cao W.C."/>
        </authorList>
    </citation>
    <scope>NUCLEOTIDE SEQUENCE</scope>
    <source>
        <strain evidence="2">Rmic-2018</strain>
    </source>
</reference>
<protein>
    <submittedName>
        <fullName evidence="2">Uncharacterized protein</fullName>
    </submittedName>
</protein>
<evidence type="ECO:0000313" key="3">
    <source>
        <dbReference type="Proteomes" id="UP000821866"/>
    </source>
</evidence>
<evidence type="ECO:0000256" key="1">
    <source>
        <dbReference type="SAM" id="MobiDB-lite"/>
    </source>
</evidence>
<dbReference type="InterPro" id="IPR016024">
    <property type="entry name" value="ARM-type_fold"/>
</dbReference>
<organism evidence="2 3">
    <name type="scientific">Rhipicephalus microplus</name>
    <name type="common">Cattle tick</name>
    <name type="synonym">Boophilus microplus</name>
    <dbReference type="NCBI Taxonomy" id="6941"/>
    <lineage>
        <taxon>Eukaryota</taxon>
        <taxon>Metazoa</taxon>
        <taxon>Ecdysozoa</taxon>
        <taxon>Arthropoda</taxon>
        <taxon>Chelicerata</taxon>
        <taxon>Arachnida</taxon>
        <taxon>Acari</taxon>
        <taxon>Parasitiformes</taxon>
        <taxon>Ixodida</taxon>
        <taxon>Ixodoidea</taxon>
        <taxon>Ixodidae</taxon>
        <taxon>Rhipicephalinae</taxon>
        <taxon>Rhipicephalus</taxon>
        <taxon>Boophilus</taxon>
    </lineage>
</organism>
<sequence length="383" mass="41880">MQFLTNSSAVKVTRLLSVALECLAFTVEKIDLVQADATKLRSYLDNLAPFLRDPNLSAHALKQALAVCLTFVCVIFSSASQYFDWRACGALCSFGESLQRQLVSTEPQFVEAALDSFGGIGNDADVFARRSAASTLRTWLTRDCLGLRSRHRSALQRCASTMLCLDLDCEVQLAGLSIWKTLLGESLGASSAVSDSTVKEILKDADTAGFGTSMKKVMACDADQEVRKDAQAFMRQLWTRLHDQCLLPEKSRVMGRTQDEVDASDGKPDHSAEAGAPMECCDNTSTVDRLAAMEEVLDLGVSECLQRKLKLPENIRKPAAPPTTCTLKSELVDTTELLARLSARGTFRNCDVEHVTEDFHSGDSLLEDILAAAASDHCDRDCY</sequence>
<gene>
    <name evidence="2" type="ORF">HPB51_008834</name>
</gene>
<dbReference type="Proteomes" id="UP000821866">
    <property type="component" value="Chromosome 10"/>
</dbReference>
<accession>A0A9J6ESZ3</accession>
<keyword evidence="3" id="KW-1185">Reference proteome</keyword>
<reference evidence="2" key="2">
    <citation type="submission" date="2021-09" db="EMBL/GenBank/DDBJ databases">
        <authorList>
            <person name="Jia N."/>
            <person name="Wang J."/>
            <person name="Shi W."/>
            <person name="Du L."/>
            <person name="Sun Y."/>
            <person name="Zhan W."/>
            <person name="Jiang J."/>
            <person name="Wang Q."/>
            <person name="Zhang B."/>
            <person name="Ji P."/>
            <person name="Sakyi L.B."/>
            <person name="Cui X."/>
            <person name="Yuan T."/>
            <person name="Jiang B."/>
            <person name="Yang W."/>
            <person name="Lam T.T.-Y."/>
            <person name="Chang Q."/>
            <person name="Ding S."/>
            <person name="Wang X."/>
            <person name="Zhu J."/>
            <person name="Ruan X."/>
            <person name="Zhao L."/>
            <person name="Wei J."/>
            <person name="Que T."/>
            <person name="Du C."/>
            <person name="Cheng J."/>
            <person name="Dai P."/>
            <person name="Han X."/>
            <person name="Huang E."/>
            <person name="Gao Y."/>
            <person name="Liu J."/>
            <person name="Shao H."/>
            <person name="Ye R."/>
            <person name="Li L."/>
            <person name="Wei W."/>
            <person name="Wang X."/>
            <person name="Wang C."/>
            <person name="Huo Q."/>
            <person name="Li W."/>
            <person name="Guo W."/>
            <person name="Chen H."/>
            <person name="Chen S."/>
            <person name="Zhou L."/>
            <person name="Zhou L."/>
            <person name="Ni X."/>
            <person name="Tian J."/>
            <person name="Zhou Y."/>
            <person name="Sheng Y."/>
            <person name="Liu T."/>
            <person name="Pan Y."/>
            <person name="Xia L."/>
            <person name="Li J."/>
            <person name="Zhao F."/>
            <person name="Cao W."/>
        </authorList>
    </citation>
    <scope>NUCLEOTIDE SEQUENCE</scope>
    <source>
        <strain evidence="2">Rmic-2018</strain>
        <tissue evidence="2">Larvae</tissue>
    </source>
</reference>
<dbReference type="EMBL" id="JABSTU010000002">
    <property type="protein sequence ID" value="KAH8037152.1"/>
    <property type="molecule type" value="Genomic_DNA"/>
</dbReference>
<evidence type="ECO:0000313" key="2">
    <source>
        <dbReference type="EMBL" id="KAH8037152.1"/>
    </source>
</evidence>
<proteinExistence type="predicted"/>
<dbReference type="VEuPathDB" id="VectorBase:LOC119179815"/>
<dbReference type="SUPFAM" id="SSF48371">
    <property type="entry name" value="ARM repeat"/>
    <property type="match status" value="1"/>
</dbReference>
<feature type="region of interest" description="Disordered" evidence="1">
    <location>
        <begin position="257"/>
        <end position="278"/>
    </location>
</feature>
<name>A0A9J6ESZ3_RHIMP</name>
<comment type="caution">
    <text evidence="2">The sequence shown here is derived from an EMBL/GenBank/DDBJ whole genome shotgun (WGS) entry which is preliminary data.</text>
</comment>